<dbReference type="InterPro" id="IPR008767">
    <property type="entry name" value="Phage_SPP1_head-tail_adaptor"/>
</dbReference>
<keyword evidence="2" id="KW-1185">Reference proteome</keyword>
<accession>A0A7W9EYW8</accession>
<organism evidence="1 2">
    <name type="scientific">Yoonia ponticola</name>
    <dbReference type="NCBI Taxonomy" id="1524255"/>
    <lineage>
        <taxon>Bacteria</taxon>
        <taxon>Pseudomonadati</taxon>
        <taxon>Pseudomonadota</taxon>
        <taxon>Alphaproteobacteria</taxon>
        <taxon>Rhodobacterales</taxon>
        <taxon>Paracoccaceae</taxon>
        <taxon>Yoonia</taxon>
    </lineage>
</organism>
<proteinExistence type="predicted"/>
<dbReference type="InterPro" id="IPR038666">
    <property type="entry name" value="SSP1_head-tail_sf"/>
</dbReference>
<dbReference type="Pfam" id="PF05521">
    <property type="entry name" value="Phage_HCP"/>
    <property type="match status" value="1"/>
</dbReference>
<comment type="caution">
    <text evidence="1">The sequence shown here is derived from an EMBL/GenBank/DDBJ whole genome shotgun (WGS) entry which is preliminary data.</text>
</comment>
<reference evidence="1 2" key="1">
    <citation type="submission" date="2020-08" db="EMBL/GenBank/DDBJ databases">
        <title>Genomic Encyclopedia of Type Strains, Phase IV (KMG-IV): sequencing the most valuable type-strain genomes for metagenomic binning, comparative biology and taxonomic classification.</title>
        <authorList>
            <person name="Goeker M."/>
        </authorList>
    </citation>
    <scope>NUCLEOTIDE SEQUENCE [LARGE SCALE GENOMIC DNA]</scope>
    <source>
        <strain evidence="1 2">DSM 101064</strain>
    </source>
</reference>
<name>A0A7W9EYW8_9RHOB</name>
<evidence type="ECO:0000313" key="2">
    <source>
        <dbReference type="Proteomes" id="UP000535415"/>
    </source>
</evidence>
<dbReference type="RefSeq" id="WP_183530189.1">
    <property type="nucleotide sequence ID" value="NZ_JACIJM010000008.1"/>
</dbReference>
<dbReference type="EMBL" id="JACIJM010000008">
    <property type="protein sequence ID" value="MBB5723202.1"/>
    <property type="molecule type" value="Genomic_DNA"/>
</dbReference>
<sequence>MTLIKAGALREQVTFERKVETVQPSGAVLVQWMQGKTLRAELVQESAETFLSGTEHTEDRKVFRLWACKWINTDLRLIHADRTYRIAKIVPLDRLGLELHCINAVNEVHS</sequence>
<dbReference type="AlphaFoldDB" id="A0A7W9EYW8"/>
<dbReference type="Proteomes" id="UP000535415">
    <property type="component" value="Unassembled WGS sequence"/>
</dbReference>
<protein>
    <submittedName>
        <fullName evidence="1">Head-tail adaptor</fullName>
    </submittedName>
</protein>
<evidence type="ECO:0000313" key="1">
    <source>
        <dbReference type="EMBL" id="MBB5723202.1"/>
    </source>
</evidence>
<dbReference type="Gene3D" id="2.40.10.270">
    <property type="entry name" value="Bacteriophage SPP1 head-tail adaptor protein"/>
    <property type="match status" value="1"/>
</dbReference>
<gene>
    <name evidence="1" type="ORF">FHS72_002839</name>
</gene>